<gene>
    <name evidence="1" type="ORF">RSOL_162690</name>
</gene>
<name>X8J2D1_9AGAM</name>
<dbReference type="Proteomes" id="UP000030108">
    <property type="component" value="Unassembled WGS sequence"/>
</dbReference>
<feature type="non-terminal residue" evidence="1">
    <location>
        <position position="216"/>
    </location>
</feature>
<sequence>MIASYPFDTAQESIQPLFSVDAQHVGMREVDAGPVAQFVLILGLLFTRIQLDDFDTDLARFIERLEIEGPSSVRGAEWIMIGVCCIGAMLEFGQPDGVIKAQDGLWQHLTRSSNTQDSKRNGNVDMEDAQEDAKDLLRPMRALSTSAPVADDELPQYVMLAIRLFCALLHPMRRQPKVRVTLLYGLQYNPFLAISLTFSPWSVLPVVRDAVKYYVL</sequence>
<proteinExistence type="predicted"/>
<reference evidence="2" key="1">
    <citation type="journal article" date="2014" name="Genome Announc.">
        <title>Draft genome sequence of the plant-pathogenic soil fungus Rhizoctonia solani anastomosis group 3 strain Rhs1AP.</title>
        <authorList>
            <person name="Cubeta M.A."/>
            <person name="Thomas E."/>
            <person name="Dean R.A."/>
            <person name="Jabaji S."/>
            <person name="Neate S.M."/>
            <person name="Tavantzis S."/>
            <person name="Toda T."/>
            <person name="Vilgalys R."/>
            <person name="Bharathan N."/>
            <person name="Fedorova-Abrams N."/>
            <person name="Pakala S.B."/>
            <person name="Pakala S.M."/>
            <person name="Zafar N."/>
            <person name="Joardar V."/>
            <person name="Losada L."/>
            <person name="Nierman W.C."/>
        </authorList>
    </citation>
    <scope>NUCLEOTIDE SEQUENCE [LARGE SCALE GENOMIC DNA]</scope>
    <source>
        <strain evidence="2">AG-3</strain>
    </source>
</reference>
<keyword evidence="1" id="KW-0812">Transmembrane</keyword>
<dbReference type="OrthoDB" id="3251624at2759"/>
<evidence type="ECO:0000313" key="2">
    <source>
        <dbReference type="Proteomes" id="UP000030108"/>
    </source>
</evidence>
<accession>X8J2D1</accession>
<dbReference type="AlphaFoldDB" id="X8J2D1"/>
<evidence type="ECO:0000313" key="1">
    <source>
        <dbReference type="EMBL" id="EUC56140.1"/>
    </source>
</evidence>
<protein>
    <submittedName>
        <fullName evidence="1">Transmembrane protein, putative</fullName>
    </submittedName>
</protein>
<dbReference type="EMBL" id="JATN01000322">
    <property type="protein sequence ID" value="EUC56140.1"/>
    <property type="molecule type" value="Genomic_DNA"/>
</dbReference>
<keyword evidence="1" id="KW-0472">Membrane</keyword>
<comment type="caution">
    <text evidence="1">The sequence shown here is derived from an EMBL/GenBank/DDBJ whole genome shotgun (WGS) entry which is preliminary data.</text>
</comment>
<organism evidence="1 2">
    <name type="scientific">Rhizoctonia solani AG-3 Rhs1AP</name>
    <dbReference type="NCBI Taxonomy" id="1086054"/>
    <lineage>
        <taxon>Eukaryota</taxon>
        <taxon>Fungi</taxon>
        <taxon>Dikarya</taxon>
        <taxon>Basidiomycota</taxon>
        <taxon>Agaricomycotina</taxon>
        <taxon>Agaricomycetes</taxon>
        <taxon>Cantharellales</taxon>
        <taxon>Ceratobasidiaceae</taxon>
        <taxon>Rhizoctonia</taxon>
    </lineage>
</organism>